<gene>
    <name evidence="2" type="ORF">FKZ59_13535</name>
</gene>
<feature type="coiled-coil region" evidence="1">
    <location>
        <begin position="12"/>
        <end position="49"/>
    </location>
</feature>
<proteinExistence type="predicted"/>
<keyword evidence="3" id="KW-1185">Reference proteome</keyword>
<evidence type="ECO:0000313" key="2">
    <source>
        <dbReference type="EMBL" id="TQE88658.1"/>
    </source>
</evidence>
<dbReference type="RefSeq" id="WP_141603286.1">
    <property type="nucleotide sequence ID" value="NZ_VIGD01000027.1"/>
</dbReference>
<sequence length="97" mass="11417">MENKLDLILQKLGNLESDINGIKSDINGIKNELSELKDATARIEAKQQIIFDHTAKLSEYHTELKHEMEEIKDHLRFNTYKITENEREIFKLRFGDD</sequence>
<evidence type="ECO:0000313" key="3">
    <source>
        <dbReference type="Proteomes" id="UP000315753"/>
    </source>
</evidence>
<evidence type="ECO:0000256" key="1">
    <source>
        <dbReference type="SAM" id="Coils"/>
    </source>
</evidence>
<accession>A0A540UVY9</accession>
<protein>
    <submittedName>
        <fullName evidence="2">Uncharacterized protein</fullName>
    </submittedName>
</protein>
<name>A0A540UVY9_9BACL</name>
<dbReference type="Gene3D" id="1.20.5.340">
    <property type="match status" value="1"/>
</dbReference>
<reference evidence="2 3" key="1">
    <citation type="submission" date="2019-06" db="EMBL/GenBank/DDBJ databases">
        <title>Genome sequence of Ureibacillus terrenus.</title>
        <authorList>
            <person name="Maclea K.S."/>
            <person name="Simoes M."/>
        </authorList>
    </citation>
    <scope>NUCLEOTIDE SEQUENCE [LARGE SCALE GENOMIC DNA]</scope>
    <source>
        <strain evidence="2 3">ATCC BAA-384</strain>
    </source>
</reference>
<dbReference type="OrthoDB" id="2969515at2"/>
<dbReference type="Proteomes" id="UP000315753">
    <property type="component" value="Unassembled WGS sequence"/>
</dbReference>
<comment type="caution">
    <text evidence="2">The sequence shown here is derived from an EMBL/GenBank/DDBJ whole genome shotgun (WGS) entry which is preliminary data.</text>
</comment>
<organism evidence="2 3">
    <name type="scientific">Ureibacillus terrenus</name>
    <dbReference type="NCBI Taxonomy" id="118246"/>
    <lineage>
        <taxon>Bacteria</taxon>
        <taxon>Bacillati</taxon>
        <taxon>Bacillota</taxon>
        <taxon>Bacilli</taxon>
        <taxon>Bacillales</taxon>
        <taxon>Caryophanaceae</taxon>
        <taxon>Ureibacillus</taxon>
    </lineage>
</organism>
<keyword evidence="1" id="KW-0175">Coiled coil</keyword>
<dbReference type="AlphaFoldDB" id="A0A540UVY9"/>
<dbReference type="EMBL" id="VIGD01000027">
    <property type="protein sequence ID" value="TQE88658.1"/>
    <property type="molecule type" value="Genomic_DNA"/>
</dbReference>